<keyword evidence="10" id="KW-0472">Membrane</keyword>
<dbReference type="GeneID" id="58227759"/>
<dbReference type="EMBL" id="JXXZ01000004">
    <property type="protein sequence ID" value="KJZ01120.1"/>
    <property type="molecule type" value="Genomic_DNA"/>
</dbReference>
<keyword evidence="7" id="KW-0547">Nucleotide-binding</keyword>
<dbReference type="PRINTS" id="PR00344">
    <property type="entry name" value="BCTRLSENSOR"/>
</dbReference>
<evidence type="ECO:0000313" key="14">
    <source>
        <dbReference type="Proteomes" id="UP000033664"/>
    </source>
</evidence>
<feature type="transmembrane region" description="Helical" evidence="10">
    <location>
        <begin position="6"/>
        <end position="23"/>
    </location>
</feature>
<evidence type="ECO:0000313" key="15">
    <source>
        <dbReference type="Proteomes" id="UP000305874"/>
    </source>
</evidence>
<feature type="transmembrane region" description="Helical" evidence="10">
    <location>
        <begin position="124"/>
        <end position="146"/>
    </location>
</feature>
<dbReference type="eggNOG" id="COG5002">
    <property type="taxonomic scope" value="Bacteria"/>
</dbReference>
<dbReference type="Proteomes" id="UP000305874">
    <property type="component" value="Unassembled WGS sequence"/>
</dbReference>
<evidence type="ECO:0000256" key="4">
    <source>
        <dbReference type="ARBA" id="ARBA00022475"/>
    </source>
</evidence>
<evidence type="ECO:0000259" key="11">
    <source>
        <dbReference type="PROSITE" id="PS50109"/>
    </source>
</evidence>
<dbReference type="SUPFAM" id="SSF55874">
    <property type="entry name" value="ATPase domain of HSP90 chaperone/DNA topoisomerase II/histidine kinase"/>
    <property type="match status" value="1"/>
</dbReference>
<dbReference type="FunFam" id="3.30.565.10:FF:000006">
    <property type="entry name" value="Sensor histidine kinase WalK"/>
    <property type="match status" value="1"/>
</dbReference>
<sequence length="418" mass="47175">MGKLFVSLYLYIIVSLVLVTGVIERLWPVDEQSTPLALELGHNFKALAQSPLGRQYIQSHYPMRTIDSGAIALPVELQTRIDNKEAVHVYDANEHLIWYVPVGDLQLLQVGPVRLEKPEKEGFFWPYLLVLLVVGAPVGLWSFMLWRDFNKLSEACAEVDGRREFQVSDIGRSFLLPITDALQVMQRRIHSLLDAQRELTSSVSHEFRTPLARLKFALAMVEQGADEKQRKYVQSMTGDVTELENLVSEMLHYARLDAQSPSLESHLVDLNELMESLVDKLNFDSAIAISVIYEQPNLYRCDPHFISRAFQNILGNAIKHAHSRIEVRLQASEEQCIISVEDDGEGIPDSKRADIFKPFIRLDKSRDKRTGGYGLGLAICGKIVHWHQGEISVDDSPLGGARFTITLPFIKGKTLGLD</sequence>
<dbReference type="PROSITE" id="PS50109">
    <property type="entry name" value="HIS_KIN"/>
    <property type="match status" value="1"/>
</dbReference>
<dbReference type="Gene3D" id="1.10.287.130">
    <property type="match status" value="1"/>
</dbReference>
<evidence type="ECO:0000256" key="3">
    <source>
        <dbReference type="ARBA" id="ARBA00012438"/>
    </source>
</evidence>
<dbReference type="GO" id="GO:0005886">
    <property type="term" value="C:plasma membrane"/>
    <property type="evidence" value="ECO:0007669"/>
    <property type="project" value="UniProtKB-SubCell"/>
</dbReference>
<reference evidence="13" key="4">
    <citation type="submission" date="2019-09" db="EMBL/GenBank/DDBJ databases">
        <title>Co-occurence of chitin degradation, pigmentation and bioactivity in marine Pseudoalteromonas.</title>
        <authorList>
            <person name="Sonnenschein E.C."/>
            <person name="Bech P.K."/>
        </authorList>
    </citation>
    <scope>NUCLEOTIDE SEQUENCE</scope>
    <source>
        <strain evidence="13">S2897</strain>
    </source>
</reference>
<dbReference type="SMART" id="SM00387">
    <property type="entry name" value="HATPase_c"/>
    <property type="match status" value="1"/>
</dbReference>
<comment type="catalytic activity">
    <reaction evidence="1">
        <text>ATP + protein L-histidine = ADP + protein N-phospho-L-histidine.</text>
        <dbReference type="EC" id="2.7.13.3"/>
    </reaction>
</comment>
<comment type="caution">
    <text evidence="12">The sequence shown here is derived from an EMBL/GenBank/DDBJ whole genome shotgun (WGS) entry which is preliminary data.</text>
</comment>
<evidence type="ECO:0000313" key="13">
    <source>
        <dbReference type="EMBL" id="TMP87683.1"/>
    </source>
</evidence>
<protein>
    <recommendedName>
        <fullName evidence="3">histidine kinase</fullName>
        <ecNumber evidence="3">2.7.13.3</ecNumber>
    </recommendedName>
</protein>
<evidence type="ECO:0000256" key="1">
    <source>
        <dbReference type="ARBA" id="ARBA00000085"/>
    </source>
</evidence>
<dbReference type="InterPro" id="IPR004358">
    <property type="entry name" value="Sig_transdc_His_kin-like_C"/>
</dbReference>
<dbReference type="PATRIC" id="fig|151081.8.peg.208"/>
<keyword evidence="5" id="KW-0597">Phosphoprotein</keyword>
<dbReference type="InterPro" id="IPR003594">
    <property type="entry name" value="HATPase_dom"/>
</dbReference>
<dbReference type="InterPro" id="IPR005467">
    <property type="entry name" value="His_kinase_dom"/>
</dbReference>
<evidence type="ECO:0000256" key="6">
    <source>
        <dbReference type="ARBA" id="ARBA00022679"/>
    </source>
</evidence>
<evidence type="ECO:0000256" key="10">
    <source>
        <dbReference type="SAM" id="Phobius"/>
    </source>
</evidence>
<dbReference type="InterPro" id="IPR050980">
    <property type="entry name" value="2C_sensor_his_kinase"/>
</dbReference>
<evidence type="ECO:0000256" key="2">
    <source>
        <dbReference type="ARBA" id="ARBA00004651"/>
    </source>
</evidence>
<evidence type="ECO:0000256" key="7">
    <source>
        <dbReference type="ARBA" id="ARBA00022741"/>
    </source>
</evidence>
<dbReference type="Pfam" id="PF00512">
    <property type="entry name" value="HisKA"/>
    <property type="match status" value="1"/>
</dbReference>
<accession>A0A0F4Q2N2</accession>
<dbReference type="PANTHER" id="PTHR44936">
    <property type="entry name" value="SENSOR PROTEIN CREC"/>
    <property type="match status" value="1"/>
</dbReference>
<evidence type="ECO:0000313" key="12">
    <source>
        <dbReference type="EMBL" id="KJZ01120.1"/>
    </source>
</evidence>
<keyword evidence="9" id="KW-0067">ATP-binding</keyword>
<keyword evidence="4" id="KW-1003">Cell membrane</keyword>
<dbReference type="GO" id="GO:0000155">
    <property type="term" value="F:phosphorelay sensor kinase activity"/>
    <property type="evidence" value="ECO:0007669"/>
    <property type="project" value="InterPro"/>
</dbReference>
<keyword evidence="14" id="KW-1185">Reference proteome</keyword>
<dbReference type="RefSeq" id="WP_045978174.1">
    <property type="nucleotide sequence ID" value="NZ_JXXY01000001.1"/>
</dbReference>
<reference evidence="13 15" key="2">
    <citation type="submission" date="2017-12" db="EMBL/GenBank/DDBJ databases">
        <authorList>
            <person name="Paulsen S."/>
            <person name="Gram L.K."/>
        </authorList>
    </citation>
    <scope>NUCLEOTIDE SEQUENCE [LARGE SCALE GENOMIC DNA]</scope>
    <source>
        <strain evidence="13 15">S2897</strain>
    </source>
</reference>
<dbReference type="SUPFAM" id="SSF47384">
    <property type="entry name" value="Homodimeric domain of signal transducing histidine kinase"/>
    <property type="match status" value="1"/>
</dbReference>
<dbReference type="InterPro" id="IPR036097">
    <property type="entry name" value="HisK_dim/P_sf"/>
</dbReference>
<comment type="subcellular location">
    <subcellularLocation>
        <location evidence="2">Cell membrane</location>
        <topology evidence="2">Multi-pass membrane protein</topology>
    </subcellularLocation>
</comment>
<dbReference type="SMART" id="SM00388">
    <property type="entry name" value="HisKA"/>
    <property type="match status" value="1"/>
</dbReference>
<dbReference type="Gene3D" id="3.30.565.10">
    <property type="entry name" value="Histidine kinase-like ATPase, C-terminal domain"/>
    <property type="match status" value="1"/>
</dbReference>
<dbReference type="PANTHER" id="PTHR44936:SF10">
    <property type="entry name" value="SENSOR PROTEIN RSTB"/>
    <property type="match status" value="1"/>
</dbReference>
<keyword evidence="8 12" id="KW-0418">Kinase</keyword>
<dbReference type="OrthoDB" id="9804645at2"/>
<gene>
    <name evidence="13" type="ORF">CWC05_07460</name>
    <name evidence="12" type="ORF">TW72_04560</name>
</gene>
<organism evidence="12 14">
    <name type="scientific">Pseudoalteromonas ruthenica</name>
    <dbReference type="NCBI Taxonomy" id="151081"/>
    <lineage>
        <taxon>Bacteria</taxon>
        <taxon>Pseudomonadati</taxon>
        <taxon>Pseudomonadota</taxon>
        <taxon>Gammaproteobacteria</taxon>
        <taxon>Alteromonadales</taxon>
        <taxon>Pseudoalteromonadaceae</taxon>
        <taxon>Pseudoalteromonas</taxon>
    </lineage>
</organism>
<dbReference type="STRING" id="151081.TW72_04560"/>
<dbReference type="InterPro" id="IPR003661">
    <property type="entry name" value="HisK_dim/P_dom"/>
</dbReference>
<name>A0A0F4Q2N2_9GAMM</name>
<keyword evidence="10" id="KW-0812">Transmembrane</keyword>
<dbReference type="CDD" id="cd00082">
    <property type="entry name" value="HisKA"/>
    <property type="match status" value="1"/>
</dbReference>
<proteinExistence type="predicted"/>
<dbReference type="InterPro" id="IPR036890">
    <property type="entry name" value="HATPase_C_sf"/>
</dbReference>
<evidence type="ECO:0000256" key="5">
    <source>
        <dbReference type="ARBA" id="ARBA00022553"/>
    </source>
</evidence>
<feature type="domain" description="Histidine kinase" evidence="11">
    <location>
        <begin position="202"/>
        <end position="411"/>
    </location>
</feature>
<keyword evidence="10" id="KW-1133">Transmembrane helix</keyword>
<reference evidence="12 14" key="1">
    <citation type="journal article" date="2015" name="BMC Genomics">
        <title>Genome mining reveals unlocked bioactive potential of marine Gram-negative bacteria.</title>
        <authorList>
            <person name="Machado H."/>
            <person name="Sonnenschein E.C."/>
            <person name="Melchiorsen J."/>
            <person name="Gram L."/>
        </authorList>
    </citation>
    <scope>NUCLEOTIDE SEQUENCE [LARGE SCALE GENOMIC DNA]</scope>
    <source>
        <strain evidence="12 14">S3137</strain>
    </source>
</reference>
<dbReference type="EMBL" id="PNCG01000005">
    <property type="protein sequence ID" value="TMP87683.1"/>
    <property type="molecule type" value="Genomic_DNA"/>
</dbReference>
<reference evidence="15" key="3">
    <citation type="submission" date="2019-06" db="EMBL/GenBank/DDBJ databases">
        <title>Co-occurence of chitin degradation, pigmentation and bioactivity in marine Pseudoalteromonas.</title>
        <authorList>
            <person name="Sonnenschein E.C."/>
            <person name="Bech P.K."/>
        </authorList>
    </citation>
    <scope>NUCLEOTIDE SEQUENCE [LARGE SCALE GENOMIC DNA]</scope>
    <source>
        <strain evidence="15">S2897</strain>
    </source>
</reference>
<evidence type="ECO:0000256" key="9">
    <source>
        <dbReference type="ARBA" id="ARBA00022840"/>
    </source>
</evidence>
<keyword evidence="6" id="KW-0808">Transferase</keyword>
<dbReference type="Proteomes" id="UP000033664">
    <property type="component" value="Unassembled WGS sequence"/>
</dbReference>
<dbReference type="AlphaFoldDB" id="A0A0F4Q2N2"/>
<evidence type="ECO:0000256" key="8">
    <source>
        <dbReference type="ARBA" id="ARBA00022777"/>
    </source>
</evidence>
<dbReference type="Pfam" id="PF02518">
    <property type="entry name" value="HATPase_c"/>
    <property type="match status" value="1"/>
</dbReference>
<dbReference type="EC" id="2.7.13.3" evidence="3"/>
<dbReference type="GO" id="GO:0005524">
    <property type="term" value="F:ATP binding"/>
    <property type="evidence" value="ECO:0007669"/>
    <property type="project" value="UniProtKB-KW"/>
</dbReference>